<organism evidence="2 3">
    <name type="scientific">Aspergillus leporis</name>
    <dbReference type="NCBI Taxonomy" id="41062"/>
    <lineage>
        <taxon>Eukaryota</taxon>
        <taxon>Fungi</taxon>
        <taxon>Dikarya</taxon>
        <taxon>Ascomycota</taxon>
        <taxon>Pezizomycotina</taxon>
        <taxon>Eurotiomycetes</taxon>
        <taxon>Eurotiomycetidae</taxon>
        <taxon>Eurotiales</taxon>
        <taxon>Aspergillaceae</taxon>
        <taxon>Aspergillus</taxon>
        <taxon>Aspergillus subgen. Circumdati</taxon>
    </lineage>
</organism>
<evidence type="ECO:0000256" key="1">
    <source>
        <dbReference type="SAM" id="Phobius"/>
    </source>
</evidence>
<protein>
    <submittedName>
        <fullName evidence="2">Uncharacterized protein</fullName>
    </submittedName>
</protein>
<accession>A0A5N5X8X2</accession>
<evidence type="ECO:0000313" key="3">
    <source>
        <dbReference type="Proteomes" id="UP000326565"/>
    </source>
</evidence>
<proteinExistence type="predicted"/>
<dbReference type="AlphaFoldDB" id="A0A5N5X8X2"/>
<dbReference type="Proteomes" id="UP000326565">
    <property type="component" value="Unassembled WGS sequence"/>
</dbReference>
<gene>
    <name evidence="2" type="ORF">BDV29DRAFT_153919</name>
</gene>
<dbReference type="EMBL" id="ML732171">
    <property type="protein sequence ID" value="KAB8077201.1"/>
    <property type="molecule type" value="Genomic_DNA"/>
</dbReference>
<keyword evidence="3" id="KW-1185">Reference proteome</keyword>
<keyword evidence="1" id="KW-1133">Transmembrane helix</keyword>
<keyword evidence="1" id="KW-0472">Membrane</keyword>
<name>A0A5N5X8X2_9EURO</name>
<evidence type="ECO:0000313" key="2">
    <source>
        <dbReference type="EMBL" id="KAB8077201.1"/>
    </source>
</evidence>
<reference evidence="2 3" key="1">
    <citation type="submission" date="2019-04" db="EMBL/GenBank/DDBJ databases">
        <title>Friends and foes A comparative genomics study of 23 Aspergillus species from section Flavi.</title>
        <authorList>
            <consortium name="DOE Joint Genome Institute"/>
            <person name="Kjaerbolling I."/>
            <person name="Vesth T."/>
            <person name="Frisvad J.C."/>
            <person name="Nybo J.L."/>
            <person name="Theobald S."/>
            <person name="Kildgaard S."/>
            <person name="Isbrandt T."/>
            <person name="Kuo A."/>
            <person name="Sato A."/>
            <person name="Lyhne E.K."/>
            <person name="Kogle M.E."/>
            <person name="Wiebenga A."/>
            <person name="Kun R.S."/>
            <person name="Lubbers R.J."/>
            <person name="Makela M.R."/>
            <person name="Barry K."/>
            <person name="Chovatia M."/>
            <person name="Clum A."/>
            <person name="Daum C."/>
            <person name="Haridas S."/>
            <person name="He G."/>
            <person name="LaButti K."/>
            <person name="Lipzen A."/>
            <person name="Mondo S."/>
            <person name="Riley R."/>
            <person name="Salamov A."/>
            <person name="Simmons B.A."/>
            <person name="Magnuson J.K."/>
            <person name="Henrissat B."/>
            <person name="Mortensen U.H."/>
            <person name="Larsen T.O."/>
            <person name="Devries R.P."/>
            <person name="Grigoriev I.V."/>
            <person name="Machida M."/>
            <person name="Baker S.E."/>
            <person name="Andersen M.R."/>
        </authorList>
    </citation>
    <scope>NUCLEOTIDE SEQUENCE [LARGE SCALE GENOMIC DNA]</scope>
    <source>
        <strain evidence="2 3">CBS 151.66</strain>
    </source>
</reference>
<feature type="transmembrane region" description="Helical" evidence="1">
    <location>
        <begin position="35"/>
        <end position="55"/>
    </location>
</feature>
<keyword evidence="1" id="KW-0812">Transmembrane</keyword>
<sequence>MTQTQGQTRGPVPAPSQDRNPAITVLCVWGFATNYGLIALVCILFGGFSGGYVVLRNLFATAIVGNGDLPNEELIVSGLTMLIRDVPLLRRASLVWPFPRREIVGFFGREAMVLGSSFLASYG</sequence>
<dbReference type="OrthoDB" id="2213137at2759"/>